<comment type="caution">
    <text evidence="7">The sequence shown here is derived from an EMBL/GenBank/DDBJ whole genome shotgun (WGS) entry which is preliminary data.</text>
</comment>
<keyword evidence="8" id="KW-1185">Reference proteome</keyword>
<dbReference type="GO" id="GO:0009966">
    <property type="term" value="P:regulation of signal transduction"/>
    <property type="evidence" value="ECO:0007669"/>
    <property type="project" value="UniProtKB-ARBA"/>
</dbReference>
<sequence>MFDTRELQVLISGAPIPVDVEDLKRNTAYAGGYSPEHPTIRAFWAVVENFDDLQRRLLLKFVTSCSRPPLLGFKASIFDFKELDPPFCVQHAGVARDRLPTASTCMNLLKLPEFPDQETLQSRLLYAIQSGAGFELS</sequence>
<dbReference type="SUPFAM" id="SSF56204">
    <property type="entry name" value="Hect, E3 ligase catalytic domain"/>
    <property type="match status" value="1"/>
</dbReference>
<name>A0A8K0JXK4_LADFU</name>
<protein>
    <recommendedName>
        <fullName evidence="2">HECT-type E3 ubiquitin transferase</fullName>
        <ecNumber evidence="2">2.3.2.26</ecNumber>
    </recommendedName>
</protein>
<evidence type="ECO:0000313" key="7">
    <source>
        <dbReference type="EMBL" id="KAG8224521.1"/>
    </source>
</evidence>
<keyword evidence="4 5" id="KW-0833">Ubl conjugation pathway</keyword>
<feature type="domain" description="HECT" evidence="6">
    <location>
        <begin position="1"/>
        <end position="137"/>
    </location>
</feature>
<comment type="catalytic activity">
    <reaction evidence="1">
        <text>S-ubiquitinyl-[E2 ubiquitin-conjugating enzyme]-L-cysteine + [acceptor protein]-L-lysine = [E2 ubiquitin-conjugating enzyme]-L-cysteine + N(6)-ubiquitinyl-[acceptor protein]-L-lysine.</text>
        <dbReference type="EC" id="2.3.2.26"/>
    </reaction>
</comment>
<dbReference type="InterPro" id="IPR035983">
    <property type="entry name" value="Hect_E3_ubiquitin_ligase"/>
</dbReference>
<dbReference type="Pfam" id="PF00632">
    <property type="entry name" value="HECT"/>
    <property type="match status" value="1"/>
</dbReference>
<dbReference type="PROSITE" id="PS50237">
    <property type="entry name" value="HECT"/>
    <property type="match status" value="1"/>
</dbReference>
<proteinExistence type="predicted"/>
<evidence type="ECO:0000313" key="8">
    <source>
        <dbReference type="Proteomes" id="UP000792457"/>
    </source>
</evidence>
<dbReference type="PANTHER" id="PTHR45700:SF2">
    <property type="entry name" value="UBIQUITIN-PROTEIN LIGASE E3C"/>
    <property type="match status" value="1"/>
</dbReference>
<reference evidence="7" key="1">
    <citation type="submission" date="2013-04" db="EMBL/GenBank/DDBJ databases">
        <authorList>
            <person name="Qu J."/>
            <person name="Murali S.C."/>
            <person name="Bandaranaike D."/>
            <person name="Bellair M."/>
            <person name="Blankenburg K."/>
            <person name="Chao H."/>
            <person name="Dinh H."/>
            <person name="Doddapaneni H."/>
            <person name="Downs B."/>
            <person name="Dugan-Rocha S."/>
            <person name="Elkadiri S."/>
            <person name="Gnanaolivu R.D."/>
            <person name="Hernandez B."/>
            <person name="Javaid M."/>
            <person name="Jayaseelan J.C."/>
            <person name="Lee S."/>
            <person name="Li M."/>
            <person name="Ming W."/>
            <person name="Munidasa M."/>
            <person name="Muniz J."/>
            <person name="Nguyen L."/>
            <person name="Ongeri F."/>
            <person name="Osuji N."/>
            <person name="Pu L.-L."/>
            <person name="Puazo M."/>
            <person name="Qu C."/>
            <person name="Quiroz J."/>
            <person name="Raj R."/>
            <person name="Weissenberger G."/>
            <person name="Xin Y."/>
            <person name="Zou X."/>
            <person name="Han Y."/>
            <person name="Richards S."/>
            <person name="Worley K."/>
            <person name="Muzny D."/>
            <person name="Gibbs R."/>
        </authorList>
    </citation>
    <scope>NUCLEOTIDE SEQUENCE</scope>
    <source>
        <strain evidence="7">Sampled in the wild</strain>
    </source>
</reference>
<evidence type="ECO:0000256" key="2">
    <source>
        <dbReference type="ARBA" id="ARBA00012485"/>
    </source>
</evidence>
<dbReference type="EC" id="2.3.2.26" evidence="2"/>
<evidence type="ECO:0000259" key="6">
    <source>
        <dbReference type="PROSITE" id="PS50237"/>
    </source>
</evidence>
<accession>A0A8K0JXK4</accession>
<evidence type="ECO:0000256" key="5">
    <source>
        <dbReference type="PROSITE-ProRule" id="PRU00104"/>
    </source>
</evidence>
<evidence type="ECO:0000256" key="1">
    <source>
        <dbReference type="ARBA" id="ARBA00000885"/>
    </source>
</evidence>
<gene>
    <name evidence="7" type="ORF">J437_LFUL004212</name>
</gene>
<dbReference type="OrthoDB" id="8068875at2759"/>
<dbReference type="InterPro" id="IPR000569">
    <property type="entry name" value="HECT_dom"/>
</dbReference>
<dbReference type="AlphaFoldDB" id="A0A8K0JXK4"/>
<organism evidence="7 8">
    <name type="scientific">Ladona fulva</name>
    <name type="common">Scarce chaser dragonfly</name>
    <name type="synonym">Libellula fulva</name>
    <dbReference type="NCBI Taxonomy" id="123851"/>
    <lineage>
        <taxon>Eukaryota</taxon>
        <taxon>Metazoa</taxon>
        <taxon>Ecdysozoa</taxon>
        <taxon>Arthropoda</taxon>
        <taxon>Hexapoda</taxon>
        <taxon>Insecta</taxon>
        <taxon>Pterygota</taxon>
        <taxon>Palaeoptera</taxon>
        <taxon>Odonata</taxon>
        <taxon>Epiprocta</taxon>
        <taxon>Anisoptera</taxon>
        <taxon>Libelluloidea</taxon>
        <taxon>Libellulidae</taxon>
        <taxon>Ladona</taxon>
    </lineage>
</organism>
<dbReference type="GO" id="GO:0006511">
    <property type="term" value="P:ubiquitin-dependent protein catabolic process"/>
    <property type="evidence" value="ECO:0007669"/>
    <property type="project" value="TreeGrafter"/>
</dbReference>
<dbReference type="InterPro" id="IPR044611">
    <property type="entry name" value="E3A/B/C-like"/>
</dbReference>
<dbReference type="EMBL" id="KZ308199">
    <property type="protein sequence ID" value="KAG8224521.1"/>
    <property type="molecule type" value="Genomic_DNA"/>
</dbReference>
<evidence type="ECO:0000256" key="4">
    <source>
        <dbReference type="ARBA" id="ARBA00022786"/>
    </source>
</evidence>
<reference evidence="7" key="2">
    <citation type="submission" date="2017-10" db="EMBL/GenBank/DDBJ databases">
        <title>Ladona fulva Genome sequencing and assembly.</title>
        <authorList>
            <person name="Murali S."/>
            <person name="Richards S."/>
            <person name="Bandaranaike D."/>
            <person name="Bellair M."/>
            <person name="Blankenburg K."/>
            <person name="Chao H."/>
            <person name="Dinh H."/>
            <person name="Doddapaneni H."/>
            <person name="Dugan-Rocha S."/>
            <person name="Elkadiri S."/>
            <person name="Gnanaolivu R."/>
            <person name="Hernandez B."/>
            <person name="Skinner E."/>
            <person name="Javaid M."/>
            <person name="Lee S."/>
            <person name="Li M."/>
            <person name="Ming W."/>
            <person name="Munidasa M."/>
            <person name="Muniz J."/>
            <person name="Nguyen L."/>
            <person name="Hughes D."/>
            <person name="Osuji N."/>
            <person name="Pu L.-L."/>
            <person name="Puazo M."/>
            <person name="Qu C."/>
            <person name="Quiroz J."/>
            <person name="Raj R."/>
            <person name="Weissenberger G."/>
            <person name="Xin Y."/>
            <person name="Zou X."/>
            <person name="Han Y."/>
            <person name="Worley K."/>
            <person name="Muzny D."/>
            <person name="Gibbs R."/>
        </authorList>
    </citation>
    <scope>NUCLEOTIDE SEQUENCE</scope>
    <source>
        <strain evidence="7">Sampled in the wild</strain>
    </source>
</reference>
<feature type="active site" description="Glycyl thioester intermediate" evidence="5">
    <location>
        <position position="105"/>
    </location>
</feature>
<dbReference type="Proteomes" id="UP000792457">
    <property type="component" value="Unassembled WGS sequence"/>
</dbReference>
<dbReference type="PANTHER" id="PTHR45700">
    <property type="entry name" value="UBIQUITIN-PROTEIN LIGASE E3C"/>
    <property type="match status" value="1"/>
</dbReference>
<dbReference type="GO" id="GO:0061630">
    <property type="term" value="F:ubiquitin protein ligase activity"/>
    <property type="evidence" value="ECO:0007669"/>
    <property type="project" value="UniProtKB-EC"/>
</dbReference>
<keyword evidence="3" id="KW-0808">Transferase</keyword>
<dbReference type="SMART" id="SM00119">
    <property type="entry name" value="HECTc"/>
    <property type="match status" value="1"/>
</dbReference>
<evidence type="ECO:0000256" key="3">
    <source>
        <dbReference type="ARBA" id="ARBA00022679"/>
    </source>
</evidence>
<dbReference type="GO" id="GO:0000209">
    <property type="term" value="P:protein polyubiquitination"/>
    <property type="evidence" value="ECO:0007669"/>
    <property type="project" value="InterPro"/>
</dbReference>
<dbReference type="FunFam" id="3.30.2410.10:FF:000011">
    <property type="entry name" value="Putative Ubiquitin-protein ligase E3C"/>
    <property type="match status" value="1"/>
</dbReference>
<dbReference type="Gene3D" id="3.30.2410.10">
    <property type="entry name" value="Hect, E3 ligase catalytic domain"/>
    <property type="match status" value="1"/>
</dbReference>